<accession>A0A1H5H2N4</accession>
<gene>
    <name evidence="2" type="ORF">SAMN04489740_0913</name>
</gene>
<reference evidence="2 3" key="1">
    <citation type="submission" date="2016-10" db="EMBL/GenBank/DDBJ databases">
        <authorList>
            <person name="de Groot N.N."/>
        </authorList>
    </citation>
    <scope>NUCLEOTIDE SEQUENCE [LARGE SCALE GENOMIC DNA]</scope>
    <source>
        <strain evidence="2 3">DSM 22274</strain>
    </source>
</reference>
<feature type="compositionally biased region" description="Polar residues" evidence="1">
    <location>
        <begin position="51"/>
        <end position="63"/>
    </location>
</feature>
<protein>
    <submittedName>
        <fullName evidence="2">Uncharacterized protein</fullName>
    </submittedName>
</protein>
<evidence type="ECO:0000313" key="3">
    <source>
        <dbReference type="Proteomes" id="UP000182725"/>
    </source>
</evidence>
<dbReference type="Proteomes" id="UP000182725">
    <property type="component" value="Unassembled WGS sequence"/>
</dbReference>
<feature type="region of interest" description="Disordered" evidence="1">
    <location>
        <begin position="25"/>
        <end position="63"/>
    </location>
</feature>
<organism evidence="2 3">
    <name type="scientific">Arthrobacter alpinus</name>
    <dbReference type="NCBI Taxonomy" id="656366"/>
    <lineage>
        <taxon>Bacteria</taxon>
        <taxon>Bacillati</taxon>
        <taxon>Actinomycetota</taxon>
        <taxon>Actinomycetes</taxon>
        <taxon>Micrococcales</taxon>
        <taxon>Micrococcaceae</taxon>
        <taxon>Arthrobacter</taxon>
    </lineage>
</organism>
<evidence type="ECO:0000313" key="2">
    <source>
        <dbReference type="EMBL" id="SEE22209.1"/>
    </source>
</evidence>
<name>A0A1H5H2N4_9MICC</name>
<evidence type="ECO:0000256" key="1">
    <source>
        <dbReference type="SAM" id="MobiDB-lite"/>
    </source>
</evidence>
<dbReference type="AlphaFoldDB" id="A0A1H5H2N4"/>
<proteinExistence type="predicted"/>
<sequence length="63" mass="7368">MSDFMALLISHQNERETELALERRRLQRESAATTQRSPRPWHRLRGVAVRQEQTAGSRVQTSH</sequence>
<dbReference type="RefSeq" id="WP_074710766.1">
    <property type="nucleotide sequence ID" value="NZ_FNTV01000001.1"/>
</dbReference>
<dbReference type="EMBL" id="FNTV01000001">
    <property type="protein sequence ID" value="SEE22209.1"/>
    <property type="molecule type" value="Genomic_DNA"/>
</dbReference>